<protein>
    <submittedName>
        <fullName evidence="2">Uncharacterized protein</fullName>
    </submittedName>
</protein>
<evidence type="ECO:0000313" key="1">
    <source>
        <dbReference type="Proteomes" id="UP000887565"/>
    </source>
</evidence>
<keyword evidence="1" id="KW-1185">Reference proteome</keyword>
<accession>A0A915JQX0</accession>
<dbReference type="WBParaSite" id="nRc.2.0.1.t28291-RA">
    <property type="protein sequence ID" value="nRc.2.0.1.t28291-RA"/>
    <property type="gene ID" value="nRc.2.0.1.g28291"/>
</dbReference>
<evidence type="ECO:0000313" key="2">
    <source>
        <dbReference type="WBParaSite" id="nRc.2.0.1.t28291-RA"/>
    </source>
</evidence>
<dbReference type="AlphaFoldDB" id="A0A915JQX0"/>
<dbReference type="Proteomes" id="UP000887565">
    <property type="component" value="Unplaced"/>
</dbReference>
<sequence>MTNSTLMTAMEEKFVEKVLIYRNLIFNYNETLLCHLIFHTTNTNTLFQENKDCSSLCRKISREAACSKIDNQCWRKCTNATLPTNANTSISIPKNISLEYSKKDILLANISWDRVPGADGYVIQFVEIDGEKTDLADQSSYT</sequence>
<name>A0A915JQX0_ROMCU</name>
<organism evidence="1 2">
    <name type="scientific">Romanomermis culicivorax</name>
    <name type="common">Nematode worm</name>
    <dbReference type="NCBI Taxonomy" id="13658"/>
    <lineage>
        <taxon>Eukaryota</taxon>
        <taxon>Metazoa</taxon>
        <taxon>Ecdysozoa</taxon>
        <taxon>Nematoda</taxon>
        <taxon>Enoplea</taxon>
        <taxon>Dorylaimia</taxon>
        <taxon>Mermithida</taxon>
        <taxon>Mermithoidea</taxon>
        <taxon>Mermithidae</taxon>
        <taxon>Romanomermis</taxon>
    </lineage>
</organism>
<reference evidence="2" key="1">
    <citation type="submission" date="2022-11" db="UniProtKB">
        <authorList>
            <consortium name="WormBaseParasite"/>
        </authorList>
    </citation>
    <scope>IDENTIFICATION</scope>
</reference>
<proteinExistence type="predicted"/>